<dbReference type="CDD" id="cd00130">
    <property type="entry name" value="PAS"/>
    <property type="match status" value="1"/>
</dbReference>
<evidence type="ECO:0000256" key="1">
    <source>
        <dbReference type="ARBA" id="ARBA00000085"/>
    </source>
</evidence>
<evidence type="ECO:0000313" key="17">
    <source>
        <dbReference type="EMBL" id="RII82272.1"/>
    </source>
</evidence>
<keyword evidence="7" id="KW-0378">Hydrolase</keyword>
<dbReference type="AlphaFoldDB" id="A0A3A1YWH2"/>
<keyword evidence="9" id="KW-0902">Two-component regulatory system</keyword>
<dbReference type="Pfam" id="PF00989">
    <property type="entry name" value="PAS"/>
    <property type="match status" value="1"/>
</dbReference>
<evidence type="ECO:0000256" key="3">
    <source>
        <dbReference type="ARBA" id="ARBA00022553"/>
    </source>
</evidence>
<organism evidence="18 19">
    <name type="scientific">Neopusillimonas maritima</name>
    <dbReference type="NCBI Taxonomy" id="2026239"/>
    <lineage>
        <taxon>Bacteria</taxon>
        <taxon>Pseudomonadati</taxon>
        <taxon>Pseudomonadota</taxon>
        <taxon>Betaproteobacteria</taxon>
        <taxon>Burkholderiales</taxon>
        <taxon>Alcaligenaceae</taxon>
        <taxon>Neopusillimonas</taxon>
    </lineage>
</organism>
<keyword evidence="20" id="KW-1185">Reference proteome</keyword>
<name>A0A3A1YWH2_9BURK</name>
<dbReference type="EC" id="2.7.13.3" evidence="2"/>
<dbReference type="Pfam" id="PF00512">
    <property type="entry name" value="HisKA"/>
    <property type="match status" value="1"/>
</dbReference>
<evidence type="ECO:0000256" key="5">
    <source>
        <dbReference type="ARBA" id="ARBA00022741"/>
    </source>
</evidence>
<dbReference type="PROSITE" id="PS50109">
    <property type="entry name" value="HIS_KIN"/>
    <property type="match status" value="1"/>
</dbReference>
<keyword evidence="4" id="KW-0808">Transferase</keyword>
<reference evidence="19 20" key="1">
    <citation type="submission" date="2017-08" db="EMBL/GenBank/DDBJ databases">
        <title>Pusillimonas indicus sp. nov., a member of the family Alcaligenaceae isolated from surface seawater.</title>
        <authorList>
            <person name="Li J."/>
        </authorList>
    </citation>
    <scope>NUCLEOTIDE SEQUENCE [LARGE SCALE GENOMIC DNA]</scope>
    <source>
        <strain evidence="17 20">17-4A</strain>
        <strain evidence="18 19">L52-1-41</strain>
    </source>
</reference>
<feature type="domain" description="PAS" evidence="16">
    <location>
        <begin position="1"/>
        <end position="51"/>
    </location>
</feature>
<dbReference type="EMBL" id="NQOU01000005">
    <property type="protein sequence ID" value="RII82272.1"/>
    <property type="molecule type" value="Genomic_DNA"/>
</dbReference>
<proteinExistence type="predicted"/>
<comment type="catalytic activity">
    <reaction evidence="1">
        <text>ATP + protein L-histidine = ADP + protein N-phospho-L-histidine.</text>
        <dbReference type="EC" id="2.7.13.3"/>
    </reaction>
</comment>
<dbReference type="SUPFAM" id="SSF55874">
    <property type="entry name" value="ATPase domain of HSP90 chaperone/DNA topoisomerase II/histidine kinase"/>
    <property type="match status" value="1"/>
</dbReference>
<evidence type="ECO:0000259" key="15">
    <source>
        <dbReference type="PROSITE" id="PS50109"/>
    </source>
</evidence>
<dbReference type="CDD" id="cd00082">
    <property type="entry name" value="HisKA"/>
    <property type="match status" value="1"/>
</dbReference>
<dbReference type="NCBIfam" id="TIGR00229">
    <property type="entry name" value="sensory_box"/>
    <property type="match status" value="1"/>
</dbReference>
<dbReference type="PROSITE" id="PS50112">
    <property type="entry name" value="PAS"/>
    <property type="match status" value="1"/>
</dbReference>
<dbReference type="InterPro" id="IPR005467">
    <property type="entry name" value="His_kinase_dom"/>
</dbReference>
<evidence type="ECO:0000256" key="9">
    <source>
        <dbReference type="ARBA" id="ARBA00023012"/>
    </source>
</evidence>
<dbReference type="Pfam" id="PF02518">
    <property type="entry name" value="HATPase_c"/>
    <property type="match status" value="1"/>
</dbReference>
<keyword evidence="5" id="KW-0547">Nucleotide-binding</keyword>
<dbReference type="Proteomes" id="UP000266206">
    <property type="component" value="Unassembled WGS sequence"/>
</dbReference>
<dbReference type="Gene3D" id="1.10.287.130">
    <property type="match status" value="1"/>
</dbReference>
<gene>
    <name evidence="17" type="ORF">CJO09_12155</name>
    <name evidence="18" type="ORF">CJP73_05120</name>
</gene>
<evidence type="ECO:0000313" key="19">
    <source>
        <dbReference type="Proteomes" id="UP000266206"/>
    </source>
</evidence>
<feature type="domain" description="Histidine kinase" evidence="15">
    <location>
        <begin position="131"/>
        <end position="352"/>
    </location>
</feature>
<evidence type="ECO:0000256" key="8">
    <source>
        <dbReference type="ARBA" id="ARBA00022840"/>
    </source>
</evidence>
<sequence>MIDSYDLLATAVLLLDDKGEVVHANNSAEELFGLSRRQLKSLSVAVLFGPDPILQGRFQEALQGRFGILRQDSTIRAPGGQSISVGLALVPLDHQPWAALLEVRGFDQHDTLDRTLQLTRELSVQRESLRNLAHEVKNPLGGIRGAAQLLESELGDSSLQEYTGVIVAEADRLGALIDRLIAPQGEGLATTQFNVHEVCERVYTLVKAEYANQIEFVRDYDASVPDIEGDQPRLVQAFLNVVRNAAQALTEQRNPDPEAPPCLTLRTRIGRQLTLARQTVRLGVIVSVIDNGPGIATELREKIFHPLVTGRASGSGLGLSLAQEFVQQHGGVIEFDSRPGHTEFRLILPLEQS</sequence>
<evidence type="ECO:0000256" key="11">
    <source>
        <dbReference type="ARBA" id="ARBA00037696"/>
    </source>
</evidence>
<dbReference type="SMART" id="SM00387">
    <property type="entry name" value="HATPase_c"/>
    <property type="match status" value="1"/>
</dbReference>
<dbReference type="Proteomes" id="UP000266483">
    <property type="component" value="Unassembled WGS sequence"/>
</dbReference>
<dbReference type="Gene3D" id="3.30.565.10">
    <property type="entry name" value="Histidine kinase-like ATPase, C-terminal domain"/>
    <property type="match status" value="1"/>
</dbReference>
<dbReference type="InterPro" id="IPR000014">
    <property type="entry name" value="PAS"/>
</dbReference>
<comment type="function">
    <text evidence="11">Member of the two-component regulatory system NtrB/NtrC, which controls expression of the nitrogen-regulated (ntr) genes in response to nitrogen limitation. Under conditions of nitrogen limitation, NtrB autophosphorylates and transfers the phosphoryl group to NtrC. In the presence of nitrogen, acts as a phosphatase that dephosphorylates and inactivates NtrC.</text>
</comment>
<evidence type="ECO:0000256" key="6">
    <source>
        <dbReference type="ARBA" id="ARBA00022777"/>
    </source>
</evidence>
<evidence type="ECO:0000256" key="13">
    <source>
        <dbReference type="ARBA" id="ARBA00042313"/>
    </source>
</evidence>
<evidence type="ECO:0000256" key="14">
    <source>
        <dbReference type="ARBA" id="ARBA00043094"/>
    </source>
</evidence>
<dbReference type="InterPro" id="IPR036097">
    <property type="entry name" value="HisK_dim/P_sf"/>
</dbReference>
<protein>
    <recommendedName>
        <fullName evidence="12">Sensory histidine kinase/phosphatase NtrB</fullName>
        <ecNumber evidence="2">2.7.13.3</ecNumber>
    </recommendedName>
    <alternativeName>
        <fullName evidence="13">Nitrogen regulation protein NR(II)</fullName>
    </alternativeName>
    <alternativeName>
        <fullName evidence="14">Nitrogen regulator II</fullName>
    </alternativeName>
</protein>
<dbReference type="InterPro" id="IPR013767">
    <property type="entry name" value="PAS_fold"/>
</dbReference>
<dbReference type="NCBIfam" id="NF008293">
    <property type="entry name" value="PRK11073.1"/>
    <property type="match status" value="1"/>
</dbReference>
<dbReference type="InterPro" id="IPR036890">
    <property type="entry name" value="HATPase_C_sf"/>
</dbReference>
<dbReference type="InterPro" id="IPR003661">
    <property type="entry name" value="HisK_dim/P_dom"/>
</dbReference>
<keyword evidence="6 18" id="KW-0418">Kinase</keyword>
<dbReference type="InterPro" id="IPR004358">
    <property type="entry name" value="Sig_transdc_His_kin-like_C"/>
</dbReference>
<comment type="caution">
    <text evidence="18">The sequence shown here is derived from an EMBL/GenBank/DDBJ whole genome shotgun (WGS) entry which is preliminary data.</text>
</comment>
<dbReference type="Gene3D" id="3.30.450.20">
    <property type="entry name" value="PAS domain"/>
    <property type="match status" value="1"/>
</dbReference>
<evidence type="ECO:0000313" key="20">
    <source>
        <dbReference type="Proteomes" id="UP000266483"/>
    </source>
</evidence>
<dbReference type="InterPro" id="IPR035965">
    <property type="entry name" value="PAS-like_dom_sf"/>
</dbReference>
<evidence type="ECO:0000313" key="18">
    <source>
        <dbReference type="EMBL" id="RIY41871.1"/>
    </source>
</evidence>
<dbReference type="EMBL" id="NQYH01000002">
    <property type="protein sequence ID" value="RIY41871.1"/>
    <property type="molecule type" value="Genomic_DNA"/>
</dbReference>
<dbReference type="PRINTS" id="PR00344">
    <property type="entry name" value="BCTRLSENSOR"/>
</dbReference>
<dbReference type="SUPFAM" id="SSF47384">
    <property type="entry name" value="Homodimeric domain of signal transducing histidine kinase"/>
    <property type="match status" value="1"/>
</dbReference>
<keyword evidence="8" id="KW-0067">ATP-binding</keyword>
<evidence type="ECO:0000256" key="4">
    <source>
        <dbReference type="ARBA" id="ARBA00022679"/>
    </source>
</evidence>
<dbReference type="SMART" id="SM00388">
    <property type="entry name" value="HisKA"/>
    <property type="match status" value="1"/>
</dbReference>
<accession>A0A3A1YWH2</accession>
<dbReference type="PANTHER" id="PTHR43065:SF16">
    <property type="entry name" value="SENSORY HISTIDINE KINASE_PHOSPHATASE NTRB"/>
    <property type="match status" value="1"/>
</dbReference>
<evidence type="ECO:0000256" key="2">
    <source>
        <dbReference type="ARBA" id="ARBA00012438"/>
    </source>
</evidence>
<dbReference type="SUPFAM" id="SSF55785">
    <property type="entry name" value="PYP-like sensor domain (PAS domain)"/>
    <property type="match status" value="1"/>
</dbReference>
<dbReference type="GO" id="GO:0000155">
    <property type="term" value="F:phosphorelay sensor kinase activity"/>
    <property type="evidence" value="ECO:0007669"/>
    <property type="project" value="InterPro"/>
</dbReference>
<dbReference type="GO" id="GO:0005524">
    <property type="term" value="F:ATP binding"/>
    <property type="evidence" value="ECO:0007669"/>
    <property type="project" value="UniProtKB-KW"/>
</dbReference>
<evidence type="ECO:0000256" key="10">
    <source>
        <dbReference type="ARBA" id="ARBA00023231"/>
    </source>
</evidence>
<keyword evidence="3" id="KW-0597">Phosphoprotein</keyword>
<dbReference type="OrthoDB" id="9789238at2"/>
<evidence type="ECO:0000256" key="12">
    <source>
        <dbReference type="ARBA" id="ARBA00039567"/>
    </source>
</evidence>
<dbReference type="InterPro" id="IPR003594">
    <property type="entry name" value="HATPase_dom"/>
</dbReference>
<dbReference type="PANTHER" id="PTHR43065">
    <property type="entry name" value="SENSOR HISTIDINE KINASE"/>
    <property type="match status" value="1"/>
</dbReference>
<evidence type="ECO:0000256" key="7">
    <source>
        <dbReference type="ARBA" id="ARBA00022801"/>
    </source>
</evidence>
<keyword evidence="10" id="KW-0535">Nitrogen fixation</keyword>
<evidence type="ECO:0000259" key="16">
    <source>
        <dbReference type="PROSITE" id="PS50112"/>
    </source>
</evidence>